<protein>
    <submittedName>
        <fullName evidence="3">Uncharacterized protein</fullName>
    </submittedName>
</protein>
<dbReference type="OrthoDB" id="3655573at2"/>
<evidence type="ECO:0000313" key="3">
    <source>
        <dbReference type="EMBL" id="OLF16375.1"/>
    </source>
</evidence>
<dbReference type="Pfam" id="PF14361">
    <property type="entry name" value="RsbRD_N"/>
    <property type="match status" value="1"/>
</dbReference>
<dbReference type="InterPro" id="IPR025736">
    <property type="entry name" value="PucR_C-HTH_dom"/>
</dbReference>
<feature type="domain" description="RsbT co-antagonist protein RsbRD N-terminal" evidence="2">
    <location>
        <begin position="19"/>
        <end position="154"/>
    </location>
</feature>
<evidence type="ECO:0000259" key="1">
    <source>
        <dbReference type="Pfam" id="PF13556"/>
    </source>
</evidence>
<sequence length="387" mass="40841">MTGGPGTLGEVLATMTADPSVVEEVVAAARAASPDIARLPEAENRRHIAVMVAAGLALVGRPEEPGDRVFAAAEALGADRAAQGVPIEALLRGVHAGRIRAVDIALARGRTAGVAPAEMLDAFVAFSRFAGALERHVISGHHRAVLELSRTARDAHTQVLRRVLNGEVGELGEEDLGRAGLRAGERYHCVLSDVSDPVRARSLEQRLAGCGGIFGLVEGRLAGLAPRPPAADTPLDGELLVTAPATRLPGIRSRYELCLTAVGEAARRGLRGVHALTELAGETALAAQPVLAGLLVDAYLGALDRGDEFHRELVRTARTYLDHGQRVDQTAAALHVHPNTVRYRLGRLTHLTGLPLEPGEGATVLRTLCWWWALHTWADGSSATPGT</sequence>
<reference evidence="3 4" key="1">
    <citation type="submission" date="2016-12" db="EMBL/GenBank/DDBJ databases">
        <title>The draft genome sequence of Actinophytocola sp. 11-183.</title>
        <authorList>
            <person name="Wang W."/>
            <person name="Yuan L."/>
        </authorList>
    </citation>
    <scope>NUCLEOTIDE SEQUENCE [LARGE SCALE GENOMIC DNA]</scope>
    <source>
        <strain evidence="3 4">11-183</strain>
    </source>
</reference>
<dbReference type="Pfam" id="PF13556">
    <property type="entry name" value="HTH_30"/>
    <property type="match status" value="1"/>
</dbReference>
<gene>
    <name evidence="3" type="ORF">BU204_17000</name>
</gene>
<evidence type="ECO:0000313" key="4">
    <source>
        <dbReference type="Proteomes" id="UP000185596"/>
    </source>
</evidence>
<dbReference type="STRING" id="1912961.BU204_17000"/>
<dbReference type="PANTHER" id="PTHR33744:SF7">
    <property type="entry name" value="PUCR FAMILY TRANSCRIPTIONAL REGULATOR"/>
    <property type="match status" value="1"/>
</dbReference>
<comment type="caution">
    <text evidence="3">The sequence shown here is derived from an EMBL/GenBank/DDBJ whole genome shotgun (WGS) entry which is preliminary data.</text>
</comment>
<accession>A0A1Q8CPT7</accession>
<keyword evidence="4" id="KW-1185">Reference proteome</keyword>
<dbReference type="Proteomes" id="UP000185596">
    <property type="component" value="Unassembled WGS sequence"/>
</dbReference>
<proteinExistence type="predicted"/>
<feature type="domain" description="PucR C-terminal helix-turn-helix" evidence="1">
    <location>
        <begin position="313"/>
        <end position="366"/>
    </location>
</feature>
<evidence type="ECO:0000259" key="2">
    <source>
        <dbReference type="Pfam" id="PF14361"/>
    </source>
</evidence>
<dbReference type="InterPro" id="IPR042070">
    <property type="entry name" value="PucR_C-HTH_sf"/>
</dbReference>
<organism evidence="3 4">
    <name type="scientific">Actinophytocola xanthii</name>
    <dbReference type="NCBI Taxonomy" id="1912961"/>
    <lineage>
        <taxon>Bacteria</taxon>
        <taxon>Bacillati</taxon>
        <taxon>Actinomycetota</taxon>
        <taxon>Actinomycetes</taxon>
        <taxon>Pseudonocardiales</taxon>
        <taxon>Pseudonocardiaceae</taxon>
    </lineage>
</organism>
<dbReference type="AlphaFoldDB" id="A0A1Q8CPT7"/>
<dbReference type="PANTHER" id="PTHR33744">
    <property type="entry name" value="CARBOHYDRATE DIACID REGULATOR"/>
    <property type="match status" value="1"/>
</dbReference>
<name>A0A1Q8CPT7_9PSEU</name>
<dbReference type="Gene3D" id="1.10.10.2840">
    <property type="entry name" value="PucR C-terminal helix-turn-helix domain"/>
    <property type="match status" value="1"/>
</dbReference>
<dbReference type="EMBL" id="MSIE01000030">
    <property type="protein sequence ID" value="OLF16375.1"/>
    <property type="molecule type" value="Genomic_DNA"/>
</dbReference>
<dbReference type="InterPro" id="IPR025751">
    <property type="entry name" value="RsbRD_N_dom"/>
</dbReference>
<dbReference type="InterPro" id="IPR051448">
    <property type="entry name" value="CdaR-like_regulators"/>
</dbReference>